<dbReference type="AlphaFoldDB" id="A0A0B7FD01"/>
<sequence>MSSLFTTDDYICAPAIITYDDDDKLINVVMNFGSKGTCTFKTDNTLSGNLHPFSGQIFYNSLDNALPGASIRYSLRTGGRYAIVIMGAPDHPTSGMVVAYSDRIVSKTFNEGEGDWSIAQPKSLNPPRVFRRPASFDSGY</sequence>
<dbReference type="EMBL" id="LN679114">
    <property type="protein sequence ID" value="CEL54053.1"/>
    <property type="molecule type" value="Genomic_DNA"/>
</dbReference>
<gene>
    <name evidence="1" type="ORF">RSOLAG1IB_06762</name>
</gene>
<keyword evidence="2" id="KW-1185">Reference proteome</keyword>
<dbReference type="Proteomes" id="UP000059188">
    <property type="component" value="Unassembled WGS sequence"/>
</dbReference>
<evidence type="ECO:0000313" key="1">
    <source>
        <dbReference type="EMBL" id="CEL54053.1"/>
    </source>
</evidence>
<evidence type="ECO:0000313" key="2">
    <source>
        <dbReference type="Proteomes" id="UP000059188"/>
    </source>
</evidence>
<organism evidence="1 2">
    <name type="scientific">Thanatephorus cucumeris (strain AG1-IB / isolate 7/3/14)</name>
    <name type="common">Lettuce bottom rot fungus</name>
    <name type="synonym">Rhizoctonia solani</name>
    <dbReference type="NCBI Taxonomy" id="1108050"/>
    <lineage>
        <taxon>Eukaryota</taxon>
        <taxon>Fungi</taxon>
        <taxon>Dikarya</taxon>
        <taxon>Basidiomycota</taxon>
        <taxon>Agaricomycotina</taxon>
        <taxon>Agaricomycetes</taxon>
        <taxon>Cantharellales</taxon>
        <taxon>Ceratobasidiaceae</taxon>
        <taxon>Rhizoctonia</taxon>
        <taxon>Rhizoctonia solani AG-1</taxon>
    </lineage>
</organism>
<dbReference type="OrthoDB" id="3161984at2759"/>
<accession>A0A0B7FD01</accession>
<reference evidence="1 2" key="1">
    <citation type="submission" date="2014-11" db="EMBL/GenBank/DDBJ databases">
        <authorList>
            <person name="Wibberg Daniel"/>
        </authorList>
    </citation>
    <scope>NUCLEOTIDE SEQUENCE [LARGE SCALE GENOMIC DNA]</scope>
    <source>
        <strain evidence="1">Rhizoctonia solani AG1-IB 7/3/14</strain>
    </source>
</reference>
<proteinExistence type="predicted"/>
<name>A0A0B7FD01_THACB</name>
<protein>
    <submittedName>
        <fullName evidence="1">Uncharacterized protein</fullName>
    </submittedName>
</protein>